<evidence type="ECO:0000313" key="1">
    <source>
        <dbReference type="EMBL" id="KAJ7761838.1"/>
    </source>
</evidence>
<dbReference type="AlphaFoldDB" id="A0AAD7NI79"/>
<accession>A0AAD7NI79</accession>
<keyword evidence="2" id="KW-1185">Reference proteome</keyword>
<name>A0AAD7NI79_9AGAR</name>
<comment type="caution">
    <text evidence="1">The sequence shown here is derived from an EMBL/GenBank/DDBJ whole genome shotgun (WGS) entry which is preliminary data.</text>
</comment>
<reference evidence="1" key="1">
    <citation type="submission" date="2023-03" db="EMBL/GenBank/DDBJ databases">
        <title>Massive genome expansion in bonnet fungi (Mycena s.s.) driven by repeated elements and novel gene families across ecological guilds.</title>
        <authorList>
            <consortium name="Lawrence Berkeley National Laboratory"/>
            <person name="Harder C.B."/>
            <person name="Miyauchi S."/>
            <person name="Viragh M."/>
            <person name="Kuo A."/>
            <person name="Thoen E."/>
            <person name="Andreopoulos B."/>
            <person name="Lu D."/>
            <person name="Skrede I."/>
            <person name="Drula E."/>
            <person name="Henrissat B."/>
            <person name="Morin E."/>
            <person name="Kohler A."/>
            <person name="Barry K."/>
            <person name="LaButti K."/>
            <person name="Morin E."/>
            <person name="Salamov A."/>
            <person name="Lipzen A."/>
            <person name="Mereny Z."/>
            <person name="Hegedus B."/>
            <person name="Baldrian P."/>
            <person name="Stursova M."/>
            <person name="Weitz H."/>
            <person name="Taylor A."/>
            <person name="Grigoriev I.V."/>
            <person name="Nagy L.G."/>
            <person name="Martin F."/>
            <person name="Kauserud H."/>
        </authorList>
    </citation>
    <scope>NUCLEOTIDE SEQUENCE</scope>
    <source>
        <strain evidence="1">CBHHK182m</strain>
    </source>
</reference>
<protein>
    <submittedName>
        <fullName evidence="1">Uncharacterized protein</fullName>
    </submittedName>
</protein>
<gene>
    <name evidence="1" type="ORF">B0H16DRAFT_1688444</name>
</gene>
<dbReference type="EMBL" id="JARKIB010000034">
    <property type="protein sequence ID" value="KAJ7761838.1"/>
    <property type="molecule type" value="Genomic_DNA"/>
</dbReference>
<evidence type="ECO:0000313" key="2">
    <source>
        <dbReference type="Proteomes" id="UP001215598"/>
    </source>
</evidence>
<proteinExistence type="predicted"/>
<dbReference type="Proteomes" id="UP001215598">
    <property type="component" value="Unassembled WGS sequence"/>
</dbReference>
<sequence length="169" mass="18836">MTTPCRAAKSLQWTDSLTGPHTPRRLPGADIDFKKKCTSCNEAGERCEIRKPGHPWCVRCGQQKRKCSHSVILAQGPGENELSSSSSPELVLPSILNDLGPSTYLDNEDSCEKAGMPLMRLRSNWDEEGIANQYTQEEEIFEELMREYLILDGPNTTETTGVQFSGKTE</sequence>
<organism evidence="1 2">
    <name type="scientific">Mycena metata</name>
    <dbReference type="NCBI Taxonomy" id="1033252"/>
    <lineage>
        <taxon>Eukaryota</taxon>
        <taxon>Fungi</taxon>
        <taxon>Dikarya</taxon>
        <taxon>Basidiomycota</taxon>
        <taxon>Agaricomycotina</taxon>
        <taxon>Agaricomycetes</taxon>
        <taxon>Agaricomycetidae</taxon>
        <taxon>Agaricales</taxon>
        <taxon>Marasmiineae</taxon>
        <taxon>Mycenaceae</taxon>
        <taxon>Mycena</taxon>
    </lineage>
</organism>